<evidence type="ECO:0000313" key="3">
    <source>
        <dbReference type="EMBL" id="MFD2613518.1"/>
    </source>
</evidence>
<evidence type="ECO:0000256" key="2">
    <source>
        <dbReference type="SAM" id="Phobius"/>
    </source>
</evidence>
<proteinExistence type="predicted"/>
<dbReference type="RefSeq" id="WP_377603506.1">
    <property type="nucleotide sequence ID" value="NZ_JBHUME010000008.1"/>
</dbReference>
<reference evidence="4" key="1">
    <citation type="journal article" date="2019" name="Int. J. Syst. Evol. Microbiol.">
        <title>The Global Catalogue of Microorganisms (GCM) 10K type strain sequencing project: providing services to taxonomists for standard genome sequencing and annotation.</title>
        <authorList>
            <consortium name="The Broad Institute Genomics Platform"/>
            <consortium name="The Broad Institute Genome Sequencing Center for Infectious Disease"/>
            <person name="Wu L."/>
            <person name="Ma J."/>
        </authorList>
    </citation>
    <scope>NUCLEOTIDE SEQUENCE [LARGE SCALE GENOMIC DNA]</scope>
    <source>
        <strain evidence="4">KCTC 3950</strain>
    </source>
</reference>
<protein>
    <recommendedName>
        <fullName evidence="5">DUF4190 domain-containing protein</fullName>
    </recommendedName>
</protein>
<dbReference type="EMBL" id="JBHUME010000008">
    <property type="protein sequence ID" value="MFD2613518.1"/>
    <property type="molecule type" value="Genomic_DNA"/>
</dbReference>
<accession>A0ABW5PET3</accession>
<keyword evidence="4" id="KW-1185">Reference proteome</keyword>
<dbReference type="Proteomes" id="UP001597541">
    <property type="component" value="Unassembled WGS sequence"/>
</dbReference>
<gene>
    <name evidence="3" type="ORF">ACFSUF_13890</name>
</gene>
<keyword evidence="2" id="KW-0472">Membrane</keyword>
<name>A0ABW5PET3_9BACL</name>
<evidence type="ECO:0000313" key="4">
    <source>
        <dbReference type="Proteomes" id="UP001597541"/>
    </source>
</evidence>
<comment type="caution">
    <text evidence="3">The sequence shown here is derived from an EMBL/GenBank/DDBJ whole genome shotgun (WGS) entry which is preliminary data.</text>
</comment>
<evidence type="ECO:0008006" key="5">
    <source>
        <dbReference type="Google" id="ProtNLM"/>
    </source>
</evidence>
<evidence type="ECO:0000256" key="1">
    <source>
        <dbReference type="SAM" id="MobiDB-lite"/>
    </source>
</evidence>
<feature type="region of interest" description="Disordered" evidence="1">
    <location>
        <begin position="1"/>
        <end position="46"/>
    </location>
</feature>
<keyword evidence="2" id="KW-1133">Transmembrane helix</keyword>
<organism evidence="3 4">
    <name type="scientific">Paenibacillus gansuensis</name>
    <dbReference type="NCBI Taxonomy" id="306542"/>
    <lineage>
        <taxon>Bacteria</taxon>
        <taxon>Bacillati</taxon>
        <taxon>Bacillota</taxon>
        <taxon>Bacilli</taxon>
        <taxon>Bacillales</taxon>
        <taxon>Paenibacillaceae</taxon>
        <taxon>Paenibacillus</taxon>
    </lineage>
</organism>
<feature type="transmembrane region" description="Helical" evidence="2">
    <location>
        <begin position="99"/>
        <end position="123"/>
    </location>
</feature>
<sequence length="142" mass="14703">MSDQLQPASNIGGTQEEQAHKKTESFPGKPVFHTPHPSGRPNSGVSGLGRPWTVNASVVCGLLALLCNLALIGAPLGILLGIVALAFSLPHVTRYPAAAAGLLLTCTAFVILTVYVLTASAFLSDPTLSLISLLEKIAAMDT</sequence>
<feature type="transmembrane region" description="Helical" evidence="2">
    <location>
        <begin position="56"/>
        <end position="87"/>
    </location>
</feature>
<keyword evidence="2" id="KW-0812">Transmembrane</keyword>
<feature type="compositionally biased region" description="Polar residues" evidence="1">
    <location>
        <begin position="1"/>
        <end position="16"/>
    </location>
</feature>